<feature type="non-terminal residue" evidence="2">
    <location>
        <position position="1"/>
    </location>
</feature>
<dbReference type="InterPro" id="IPR041712">
    <property type="entry name" value="DHPS-like_MBL-fold"/>
</dbReference>
<dbReference type="CDD" id="cd07713">
    <property type="entry name" value="DHPS-like_MBL-fold"/>
    <property type="match status" value="1"/>
</dbReference>
<dbReference type="AlphaFoldDB" id="X1JXY0"/>
<reference evidence="2" key="1">
    <citation type="journal article" date="2014" name="Front. Microbiol.">
        <title>High frequency of phylogenetically diverse reductive dehalogenase-homologous genes in deep subseafloor sedimentary metagenomes.</title>
        <authorList>
            <person name="Kawai M."/>
            <person name="Futagami T."/>
            <person name="Toyoda A."/>
            <person name="Takaki Y."/>
            <person name="Nishi S."/>
            <person name="Hori S."/>
            <person name="Arai W."/>
            <person name="Tsubouchi T."/>
            <person name="Morono Y."/>
            <person name="Uchiyama I."/>
            <person name="Ito T."/>
            <person name="Fujiyama A."/>
            <person name="Inagaki F."/>
            <person name="Takami H."/>
        </authorList>
    </citation>
    <scope>NUCLEOTIDE SEQUENCE</scope>
    <source>
        <strain evidence="2">Expedition CK06-06</strain>
    </source>
</reference>
<evidence type="ECO:0000259" key="1">
    <source>
        <dbReference type="Pfam" id="PF00753"/>
    </source>
</evidence>
<dbReference type="EMBL" id="BARV01003108">
    <property type="protein sequence ID" value="GAH99556.1"/>
    <property type="molecule type" value="Genomic_DNA"/>
</dbReference>
<proteinExistence type="predicted"/>
<protein>
    <recommendedName>
        <fullName evidence="1">Metallo-beta-lactamase domain-containing protein</fullName>
    </recommendedName>
</protein>
<dbReference type="InterPro" id="IPR036866">
    <property type="entry name" value="RibonucZ/Hydroxyglut_hydro"/>
</dbReference>
<organism evidence="2">
    <name type="scientific">marine sediment metagenome</name>
    <dbReference type="NCBI Taxonomy" id="412755"/>
    <lineage>
        <taxon>unclassified sequences</taxon>
        <taxon>metagenomes</taxon>
        <taxon>ecological metagenomes</taxon>
    </lineage>
</organism>
<comment type="caution">
    <text evidence="2">The sequence shown here is derived from an EMBL/GenBank/DDBJ whole genome shotgun (WGS) entry which is preliminary data.</text>
</comment>
<gene>
    <name evidence="2" type="ORF">S06H3_07616</name>
</gene>
<sequence length="183" mass="19960">QNSPLFDTGADGTRLLHNMKELDIDPKNIGIIVLSHAHWDHTGGLSEILKQNETAELYIPSSLHISTPGRKVTIVKEAIQICQDVFSTGELGGTEQSLALKIDKGIFVVTGCSHPGVGNILKAASKFGKLYGIAGGFHGFRDFKALDELSLIYPCHCTQYKKEIRELFKDKALECGVGLVIQL</sequence>
<dbReference type="InterPro" id="IPR052926">
    <property type="entry name" value="Metallo-beta-lactamase_dom"/>
</dbReference>
<evidence type="ECO:0000313" key="2">
    <source>
        <dbReference type="EMBL" id="GAH99556.1"/>
    </source>
</evidence>
<dbReference type="Pfam" id="PF00753">
    <property type="entry name" value="Lactamase_B"/>
    <property type="match status" value="1"/>
</dbReference>
<dbReference type="SUPFAM" id="SSF56281">
    <property type="entry name" value="Metallo-hydrolase/oxidoreductase"/>
    <property type="match status" value="1"/>
</dbReference>
<dbReference type="InterPro" id="IPR001279">
    <property type="entry name" value="Metallo-B-lactamas"/>
</dbReference>
<dbReference type="PANTHER" id="PTHR13754">
    <property type="entry name" value="METALLO-BETA-LACTAMASE SUPERFAMILY PROTEIN"/>
    <property type="match status" value="1"/>
</dbReference>
<dbReference type="PANTHER" id="PTHR13754:SF13">
    <property type="entry name" value="METALLO-BETA-LACTAMASE SUPERFAMILY PROTEIN (AFU_ORTHOLOGUE AFUA_3G07630)"/>
    <property type="match status" value="1"/>
</dbReference>
<feature type="domain" description="Metallo-beta-lactamase" evidence="1">
    <location>
        <begin position="5"/>
        <end position="76"/>
    </location>
</feature>
<accession>X1JXY0</accession>
<dbReference type="Gene3D" id="3.60.15.10">
    <property type="entry name" value="Ribonuclease Z/Hydroxyacylglutathione hydrolase-like"/>
    <property type="match status" value="2"/>
</dbReference>
<name>X1JXY0_9ZZZZ</name>
<dbReference type="GO" id="GO:0016740">
    <property type="term" value="F:transferase activity"/>
    <property type="evidence" value="ECO:0007669"/>
    <property type="project" value="TreeGrafter"/>
</dbReference>